<evidence type="ECO:0000259" key="7">
    <source>
        <dbReference type="PROSITE" id="PS50059"/>
    </source>
</evidence>
<reference evidence="8 9" key="1">
    <citation type="submission" date="2017-08" db="EMBL/GenBank/DDBJ databases">
        <title>Draft genome sequence of pheromone producing symbiont Morganella morganii, of the female New Zealand grass grub Costelytra giveni.</title>
        <authorList>
            <person name="Laugraud A."/>
            <person name="Young S.D."/>
            <person name="Hurst M.H."/>
        </authorList>
    </citation>
    <scope>NUCLEOTIDE SEQUENCE [LARGE SCALE GENOMIC DNA]</scope>
    <source>
        <strain evidence="8 9">MMsCG</strain>
    </source>
</reference>
<comment type="catalytic activity">
    <reaction evidence="1 5 6">
        <text>[protein]-peptidylproline (omega=180) = [protein]-peptidylproline (omega=0)</text>
        <dbReference type="Rhea" id="RHEA:16237"/>
        <dbReference type="Rhea" id="RHEA-COMP:10747"/>
        <dbReference type="Rhea" id="RHEA-COMP:10748"/>
        <dbReference type="ChEBI" id="CHEBI:83833"/>
        <dbReference type="ChEBI" id="CHEBI:83834"/>
        <dbReference type="EC" id="5.2.1.8"/>
    </reaction>
</comment>
<dbReference type="InterPro" id="IPR046357">
    <property type="entry name" value="PPIase_dom_sf"/>
</dbReference>
<dbReference type="EC" id="5.2.1.8" evidence="6"/>
<dbReference type="PANTHER" id="PTHR47861">
    <property type="entry name" value="FKBP-TYPE PEPTIDYL-PROLYL CIS-TRANS ISOMERASE SLYD"/>
    <property type="match status" value="1"/>
</dbReference>
<organism evidence="8 9">
    <name type="scientific">Morganella morganii</name>
    <name type="common">Proteus morganii</name>
    <dbReference type="NCBI Taxonomy" id="582"/>
    <lineage>
        <taxon>Bacteria</taxon>
        <taxon>Pseudomonadati</taxon>
        <taxon>Pseudomonadota</taxon>
        <taxon>Gammaproteobacteria</taxon>
        <taxon>Enterobacterales</taxon>
        <taxon>Morganellaceae</taxon>
        <taxon>Morganella</taxon>
    </lineage>
</organism>
<keyword evidence="3 5" id="KW-0697">Rotamase</keyword>
<sequence length="143" mass="15266">MQVAEHHSVLLDYTLKLSDGSVADSTEAQGKPALFRLGDGSLSDALEQELLGLSAGDKKTFTLPGEAVFGKPSPDLIQFFSAADFLETGLPETGTIMLFTAMNGSEMPGIIKSVTDDSVEVDFNHPLCGQDVTFDIRVRDVTA</sequence>
<dbReference type="GO" id="GO:0003755">
    <property type="term" value="F:peptidyl-prolyl cis-trans isomerase activity"/>
    <property type="evidence" value="ECO:0007669"/>
    <property type="project" value="UniProtKB-UniRule"/>
</dbReference>
<evidence type="ECO:0000256" key="6">
    <source>
        <dbReference type="RuleBase" id="RU003915"/>
    </source>
</evidence>
<evidence type="ECO:0000256" key="1">
    <source>
        <dbReference type="ARBA" id="ARBA00000971"/>
    </source>
</evidence>
<gene>
    <name evidence="8" type="ORF">CKG00_11235</name>
</gene>
<evidence type="ECO:0000256" key="4">
    <source>
        <dbReference type="ARBA" id="ARBA00023235"/>
    </source>
</evidence>
<dbReference type="PANTHER" id="PTHR47861:SF4">
    <property type="entry name" value="FKBP-TYPE 16 KDA PEPTIDYL-PROLYL CIS-TRANS ISOMERASE"/>
    <property type="match status" value="1"/>
</dbReference>
<evidence type="ECO:0000256" key="3">
    <source>
        <dbReference type="ARBA" id="ARBA00023110"/>
    </source>
</evidence>
<dbReference type="NCBIfam" id="NF011676">
    <property type="entry name" value="PRK15095.1"/>
    <property type="match status" value="1"/>
</dbReference>
<dbReference type="AlphaFoldDB" id="A0A433ZXQ6"/>
<dbReference type="EMBL" id="NRQY01000001">
    <property type="protein sequence ID" value="RUT66895.1"/>
    <property type="molecule type" value="Genomic_DNA"/>
</dbReference>
<comment type="caution">
    <text evidence="8">The sequence shown here is derived from an EMBL/GenBank/DDBJ whole genome shotgun (WGS) entry which is preliminary data.</text>
</comment>
<name>A0A433ZXQ6_MORMO</name>
<proteinExistence type="inferred from homology"/>
<evidence type="ECO:0000313" key="9">
    <source>
        <dbReference type="Proteomes" id="UP000286908"/>
    </source>
</evidence>
<accession>A0A433ZXQ6</accession>
<keyword evidence="4 5" id="KW-0413">Isomerase</keyword>
<dbReference type="SUPFAM" id="SSF54534">
    <property type="entry name" value="FKBP-like"/>
    <property type="match status" value="1"/>
</dbReference>
<feature type="domain" description="PPIase FKBP-type" evidence="7">
    <location>
        <begin position="6"/>
        <end position="106"/>
    </location>
</feature>
<dbReference type="PROSITE" id="PS50059">
    <property type="entry name" value="FKBP_PPIASE"/>
    <property type="match status" value="1"/>
</dbReference>
<dbReference type="OrthoDB" id="9808891at2"/>
<evidence type="ECO:0000313" key="8">
    <source>
        <dbReference type="EMBL" id="RUT66895.1"/>
    </source>
</evidence>
<dbReference type="Gene3D" id="2.40.10.330">
    <property type="match status" value="1"/>
</dbReference>
<comment type="similarity">
    <text evidence="2 6">Belongs to the FKBP-type PPIase family.</text>
</comment>
<evidence type="ECO:0000256" key="5">
    <source>
        <dbReference type="PROSITE-ProRule" id="PRU00277"/>
    </source>
</evidence>
<protein>
    <recommendedName>
        <fullName evidence="6">Peptidyl-prolyl cis-trans isomerase</fullName>
        <ecNumber evidence="6">5.2.1.8</ecNumber>
    </recommendedName>
</protein>
<dbReference type="Gene3D" id="3.10.50.40">
    <property type="match status" value="1"/>
</dbReference>
<dbReference type="InterPro" id="IPR048261">
    <property type="entry name" value="SlpA/SlyD-like_ins_sf"/>
</dbReference>
<dbReference type="Pfam" id="PF00254">
    <property type="entry name" value="FKBP_C"/>
    <property type="match status" value="1"/>
</dbReference>
<evidence type="ECO:0000256" key="2">
    <source>
        <dbReference type="ARBA" id="ARBA00006577"/>
    </source>
</evidence>
<dbReference type="Proteomes" id="UP000286908">
    <property type="component" value="Unassembled WGS sequence"/>
</dbReference>
<dbReference type="InterPro" id="IPR001179">
    <property type="entry name" value="PPIase_FKBP_dom"/>
</dbReference>